<name>A0A8K0CWS8_IGNLU</name>
<dbReference type="AlphaFoldDB" id="A0A8K0CWS8"/>
<keyword evidence="4" id="KW-1185">Reference proteome</keyword>
<evidence type="ECO:0000313" key="3">
    <source>
        <dbReference type="EMBL" id="KAF2891847.1"/>
    </source>
</evidence>
<feature type="region of interest" description="Disordered" evidence="1">
    <location>
        <begin position="34"/>
        <end position="110"/>
    </location>
</feature>
<feature type="non-terminal residue" evidence="3">
    <location>
        <position position="1"/>
    </location>
</feature>
<protein>
    <recommendedName>
        <fullName evidence="2">Mutator-like transposase domain-containing protein</fullName>
    </recommendedName>
</protein>
<accession>A0A8K0CWS8</accession>
<dbReference type="Proteomes" id="UP000801492">
    <property type="component" value="Unassembled WGS sequence"/>
</dbReference>
<feature type="domain" description="Mutator-like transposase" evidence="2">
    <location>
        <begin position="143"/>
        <end position="222"/>
    </location>
</feature>
<dbReference type="EMBL" id="VTPC01021116">
    <property type="protein sequence ID" value="KAF2891847.1"/>
    <property type="molecule type" value="Genomic_DNA"/>
</dbReference>
<evidence type="ECO:0000259" key="2">
    <source>
        <dbReference type="Pfam" id="PF20700"/>
    </source>
</evidence>
<comment type="caution">
    <text evidence="3">The sequence shown here is derived from an EMBL/GenBank/DDBJ whole genome shotgun (WGS) entry which is preliminary data.</text>
</comment>
<dbReference type="OrthoDB" id="6754701at2759"/>
<feature type="compositionally biased region" description="Basic residues" evidence="1">
    <location>
        <begin position="53"/>
        <end position="65"/>
    </location>
</feature>
<sequence>MSFRDMTNEEFDRMFDFPVTSRYALPYNDEIEFQETPDGFSFRLPIPEEKPGPRKRKKRNKRQRARQAASQEVIPETATEDPADSPAPVPPQLARMESRPSSAASSRSYAEVVQQQVSDARSRTSSIMSVRSMEAEPTADDNFEEVTKVECMNHVIKNYGKSLYRIKQDTKSVSLEARKLLDEDVIAELVKAVQSAIYANTQNVDNLKPDIRNSLYHVYGNHV</sequence>
<dbReference type="InterPro" id="IPR049012">
    <property type="entry name" value="Mutator_transp_dom"/>
</dbReference>
<evidence type="ECO:0000256" key="1">
    <source>
        <dbReference type="SAM" id="MobiDB-lite"/>
    </source>
</evidence>
<proteinExistence type="predicted"/>
<feature type="compositionally biased region" description="Low complexity" evidence="1">
    <location>
        <begin position="99"/>
        <end position="108"/>
    </location>
</feature>
<gene>
    <name evidence="3" type="ORF">ILUMI_14326</name>
</gene>
<evidence type="ECO:0000313" key="4">
    <source>
        <dbReference type="Proteomes" id="UP000801492"/>
    </source>
</evidence>
<reference evidence="3" key="1">
    <citation type="submission" date="2019-08" db="EMBL/GenBank/DDBJ databases">
        <title>The genome of the North American firefly Photinus pyralis.</title>
        <authorList>
            <consortium name="Photinus pyralis genome working group"/>
            <person name="Fallon T.R."/>
            <person name="Sander Lower S.E."/>
            <person name="Weng J.-K."/>
        </authorList>
    </citation>
    <scope>NUCLEOTIDE SEQUENCE</scope>
    <source>
        <strain evidence="3">TRF0915ILg1</strain>
        <tissue evidence="3">Whole body</tissue>
    </source>
</reference>
<dbReference type="Pfam" id="PF20700">
    <property type="entry name" value="Mutator"/>
    <property type="match status" value="1"/>
</dbReference>
<organism evidence="3 4">
    <name type="scientific">Ignelater luminosus</name>
    <name type="common">Cucubano</name>
    <name type="synonym">Pyrophorus luminosus</name>
    <dbReference type="NCBI Taxonomy" id="2038154"/>
    <lineage>
        <taxon>Eukaryota</taxon>
        <taxon>Metazoa</taxon>
        <taxon>Ecdysozoa</taxon>
        <taxon>Arthropoda</taxon>
        <taxon>Hexapoda</taxon>
        <taxon>Insecta</taxon>
        <taxon>Pterygota</taxon>
        <taxon>Neoptera</taxon>
        <taxon>Endopterygota</taxon>
        <taxon>Coleoptera</taxon>
        <taxon>Polyphaga</taxon>
        <taxon>Elateriformia</taxon>
        <taxon>Elateroidea</taxon>
        <taxon>Elateridae</taxon>
        <taxon>Agrypninae</taxon>
        <taxon>Pyrophorini</taxon>
        <taxon>Ignelater</taxon>
    </lineage>
</organism>